<dbReference type="InterPro" id="IPR043519">
    <property type="entry name" value="NT_sf"/>
</dbReference>
<accession>A0A835IDV2</accession>
<reference evidence="7 8" key="1">
    <citation type="submission" date="2020-10" db="EMBL/GenBank/DDBJ databases">
        <title>The Coptis chinensis genome and diversification of protoberbering-type alkaloids.</title>
        <authorList>
            <person name="Wang B."/>
            <person name="Shu S."/>
            <person name="Song C."/>
            <person name="Liu Y."/>
        </authorList>
    </citation>
    <scope>NUCLEOTIDE SEQUENCE [LARGE SCALE GENOMIC DNA]</scope>
    <source>
        <strain evidence="7">HL-2020</strain>
        <tissue evidence="7">Leaf</tissue>
    </source>
</reference>
<proteinExistence type="inferred from homology"/>
<evidence type="ECO:0000256" key="3">
    <source>
        <dbReference type="ARBA" id="ARBA00023016"/>
    </source>
</evidence>
<dbReference type="GO" id="GO:0005525">
    <property type="term" value="F:GTP binding"/>
    <property type="evidence" value="ECO:0007669"/>
    <property type="project" value="UniProtKB-KW"/>
</dbReference>
<dbReference type="SMART" id="SM00471">
    <property type="entry name" value="HDc"/>
    <property type="match status" value="1"/>
</dbReference>
<evidence type="ECO:0000313" key="7">
    <source>
        <dbReference type="EMBL" id="KAF9615094.1"/>
    </source>
</evidence>
<dbReference type="GO" id="GO:0015969">
    <property type="term" value="P:guanosine tetraphosphate metabolic process"/>
    <property type="evidence" value="ECO:0007669"/>
    <property type="project" value="InterPro"/>
</dbReference>
<dbReference type="GO" id="GO:0008728">
    <property type="term" value="F:GTP diphosphokinase activity"/>
    <property type="evidence" value="ECO:0007669"/>
    <property type="project" value="UniProtKB-EC"/>
</dbReference>
<feature type="domain" description="HD" evidence="6">
    <location>
        <begin position="223"/>
        <end position="327"/>
    </location>
</feature>
<dbReference type="EMBL" id="JADFTS010000003">
    <property type="protein sequence ID" value="KAF9615094.1"/>
    <property type="molecule type" value="Genomic_DNA"/>
</dbReference>
<evidence type="ECO:0000256" key="1">
    <source>
        <dbReference type="ARBA" id="ARBA00007476"/>
    </source>
</evidence>
<evidence type="ECO:0000256" key="2">
    <source>
        <dbReference type="ARBA" id="ARBA00013251"/>
    </source>
</evidence>
<dbReference type="FunFam" id="1.10.3210.10:FF:000001">
    <property type="entry name" value="GTP pyrophosphokinase RelA"/>
    <property type="match status" value="1"/>
</dbReference>
<dbReference type="PANTHER" id="PTHR21262:SF0">
    <property type="entry name" value="GTP DIPHOSPHOKINASE RSH3, CHLOROPLASTIC-RELATED"/>
    <property type="match status" value="1"/>
</dbReference>
<dbReference type="EC" id="2.7.6.5" evidence="2"/>
<dbReference type="AlphaFoldDB" id="A0A835IDV2"/>
<dbReference type="GO" id="GO:0009507">
    <property type="term" value="C:chloroplast"/>
    <property type="evidence" value="ECO:0007669"/>
    <property type="project" value="TreeGrafter"/>
</dbReference>
<dbReference type="PROSITE" id="PS50889">
    <property type="entry name" value="S4"/>
    <property type="match status" value="1"/>
</dbReference>
<keyword evidence="4" id="KW-0342">GTP-binding</keyword>
<dbReference type="Pfam" id="PF04607">
    <property type="entry name" value="RelA_SpoT"/>
    <property type="match status" value="1"/>
</dbReference>
<dbReference type="SUPFAM" id="SSF81301">
    <property type="entry name" value="Nucleotidyltransferase"/>
    <property type="match status" value="1"/>
</dbReference>
<dbReference type="Pfam" id="PF13328">
    <property type="entry name" value="HD_4"/>
    <property type="match status" value="1"/>
</dbReference>
<evidence type="ECO:0000256" key="5">
    <source>
        <dbReference type="PROSITE-ProRule" id="PRU00182"/>
    </source>
</evidence>
<dbReference type="SMART" id="SM00954">
    <property type="entry name" value="RelA_SpoT"/>
    <property type="match status" value="1"/>
</dbReference>
<dbReference type="PROSITE" id="PS51831">
    <property type="entry name" value="HD"/>
    <property type="match status" value="1"/>
</dbReference>
<gene>
    <name evidence="7" type="ORF">IFM89_021665</name>
</gene>
<dbReference type="GO" id="GO:0003723">
    <property type="term" value="F:RNA binding"/>
    <property type="evidence" value="ECO:0007669"/>
    <property type="project" value="UniProtKB-KW"/>
</dbReference>
<keyword evidence="5" id="KW-0694">RNA-binding</keyword>
<dbReference type="InterPro" id="IPR003607">
    <property type="entry name" value="HD/PDEase_dom"/>
</dbReference>
<evidence type="ECO:0000313" key="8">
    <source>
        <dbReference type="Proteomes" id="UP000631114"/>
    </source>
</evidence>
<keyword evidence="4" id="KW-0547">Nucleotide-binding</keyword>
<dbReference type="CDD" id="cd05399">
    <property type="entry name" value="NT_Rel-Spo_like"/>
    <property type="match status" value="1"/>
</dbReference>
<comment type="caution">
    <text evidence="7">The sequence shown here is derived from an EMBL/GenBank/DDBJ whole genome shotgun (WGS) entry which is preliminary data.</text>
</comment>
<dbReference type="FunFam" id="3.30.460.10:FF:000001">
    <property type="entry name" value="GTP pyrophosphokinase RelA"/>
    <property type="match status" value="1"/>
</dbReference>
<dbReference type="OrthoDB" id="430679at2759"/>
<dbReference type="CDD" id="cd00077">
    <property type="entry name" value="HDc"/>
    <property type="match status" value="1"/>
</dbReference>
<organism evidence="7 8">
    <name type="scientific">Coptis chinensis</name>
    <dbReference type="NCBI Taxonomy" id="261450"/>
    <lineage>
        <taxon>Eukaryota</taxon>
        <taxon>Viridiplantae</taxon>
        <taxon>Streptophyta</taxon>
        <taxon>Embryophyta</taxon>
        <taxon>Tracheophyta</taxon>
        <taxon>Spermatophyta</taxon>
        <taxon>Magnoliopsida</taxon>
        <taxon>Ranunculales</taxon>
        <taxon>Ranunculaceae</taxon>
        <taxon>Coptidoideae</taxon>
        <taxon>Coptis</taxon>
    </lineage>
</organism>
<dbReference type="Proteomes" id="UP000631114">
    <property type="component" value="Unassembled WGS sequence"/>
</dbReference>
<dbReference type="PANTHER" id="PTHR21262">
    <property type="entry name" value="GUANOSINE-3',5'-BIS DIPHOSPHATE 3'-PYROPHOSPHOHYDROLASE"/>
    <property type="match status" value="1"/>
</dbReference>
<dbReference type="InterPro" id="IPR006674">
    <property type="entry name" value="HD_domain"/>
</dbReference>
<dbReference type="Gene3D" id="1.10.3210.10">
    <property type="entry name" value="Hypothetical protein af1432"/>
    <property type="match status" value="1"/>
</dbReference>
<evidence type="ECO:0000256" key="4">
    <source>
        <dbReference type="ARBA" id="ARBA00023134"/>
    </source>
</evidence>
<name>A0A835IDV2_9MAGN</name>
<dbReference type="SUPFAM" id="SSF109604">
    <property type="entry name" value="HD-domain/PDEase-like"/>
    <property type="match status" value="1"/>
</dbReference>
<keyword evidence="8" id="KW-1185">Reference proteome</keyword>
<keyword evidence="3" id="KW-0346">Stress response</keyword>
<protein>
    <recommendedName>
        <fullName evidence="2">GTP diphosphokinase</fullName>
        <ecNumber evidence="2">2.7.6.5</ecNumber>
    </recommendedName>
</protein>
<dbReference type="InterPro" id="IPR007685">
    <property type="entry name" value="RelA_SpoT"/>
</dbReference>
<sequence length="697" mass="78353">MAVPTVALYANPPSSVYSINTSSDYDINSRANSSTSTNSCSSNQKAVIGGLSCLFSSSSVRHASNEERGEELTSSYCYSSYSSLSSSLKCRDQSPVSVFQGPVSCNSVGSSSRRNGDLHLSTLLLNSRDGLFNGFIRNALGSCIDHESSSVPVQRDEIDTDFNELTFNMEGHFMEMSCEPYAKELLLGAQLRHKVFYEELVVKAFYEAEKAHRGQMRASGDPYLLHCVQTAILLATIGANSTVVAAGLLHDTLDDSHISYDYIHRTFGAGVADLVEGVSKLSHLSKLARENNTANKTVEADRLHTMFLAMADARAVLIKLADRLHNMMTLGALPMLKQQRFAKETLEIFVPLANRLGISNWKEQLENLCFKHLNPEQHKEMSSKLVKSFNDALIALEIEKLEQALNGGGVSYHILTGRHKSLYSIYCKMIKKKLSMDEIHDIHGLRLIVENEEDCYMALKIVHQLWPEVPGKLKDYITCPKFNGYQSLHTVVLGEDMSPFEVQIRTKDMHLQAEFGFAAHWRYKEGDCKYSSYVLQMVEWARWVVTWQCESMSKDCLASLGSTDSIRPPCPFPWHSDGCPHSYVPHSCQDGPVFIVMIENEKMSVQEFPPNSTVMDLLERVGRGSSRWSPYRFPVKEELRPTLNHEAVNDPTQKLKMGDVVHLTPVIPDESLTQYREEIQRMYDRGQRATSIGGRRR</sequence>
<dbReference type="Gene3D" id="3.30.460.10">
    <property type="entry name" value="Beta Polymerase, domain 2"/>
    <property type="match status" value="1"/>
</dbReference>
<comment type="similarity">
    <text evidence="1">Belongs to the RelA/SpoT family.</text>
</comment>
<evidence type="ECO:0000259" key="6">
    <source>
        <dbReference type="PROSITE" id="PS51831"/>
    </source>
</evidence>